<dbReference type="AlphaFoldDB" id="A0A6M2DZF5"/>
<reference evidence="2" key="1">
    <citation type="submission" date="2020-03" db="EMBL/GenBank/DDBJ databases">
        <title>Transcriptomic Profiling of the Digestive Tract of the Rat Flea, Xenopsylla cheopis, Following Blood Feeding and Infection with Yersinia pestis.</title>
        <authorList>
            <person name="Bland D.M."/>
            <person name="Martens C.A."/>
            <person name="Virtaneva K."/>
            <person name="Kanakabandi K."/>
            <person name="Long D."/>
            <person name="Rosenke R."/>
            <person name="Saturday G.A."/>
            <person name="Hoyt F.H."/>
            <person name="Bruno D.P."/>
            <person name="Ribeiro J.M.C."/>
            <person name="Hinnebusch J."/>
        </authorList>
    </citation>
    <scope>NUCLEOTIDE SEQUENCE</scope>
</reference>
<feature type="transmembrane region" description="Helical" evidence="1">
    <location>
        <begin position="12"/>
        <end position="30"/>
    </location>
</feature>
<keyword evidence="1" id="KW-0472">Membrane</keyword>
<evidence type="ECO:0000256" key="1">
    <source>
        <dbReference type="SAM" id="Phobius"/>
    </source>
</evidence>
<sequence length="132" mass="15381">MQHPWRNPLPISTLLVSPWSSLTLTFWSLVQSHFDLFDFPIVLSNSISLLQLTLSNAFFQSVKHTQMSSFTSRHLSDNIPQYSYRLPSSSIYFKPELVLFYVLVYLVFESSVLFGIHTGYLPEMRRSLLQFI</sequence>
<feature type="transmembrane region" description="Helical" evidence="1">
    <location>
        <begin position="98"/>
        <end position="121"/>
    </location>
</feature>
<proteinExistence type="predicted"/>
<organism evidence="2">
    <name type="scientific">Xenopsylla cheopis</name>
    <name type="common">Oriental rat flea</name>
    <name type="synonym">Pulex cheopis</name>
    <dbReference type="NCBI Taxonomy" id="163159"/>
    <lineage>
        <taxon>Eukaryota</taxon>
        <taxon>Metazoa</taxon>
        <taxon>Ecdysozoa</taxon>
        <taxon>Arthropoda</taxon>
        <taxon>Hexapoda</taxon>
        <taxon>Insecta</taxon>
        <taxon>Pterygota</taxon>
        <taxon>Neoptera</taxon>
        <taxon>Endopterygota</taxon>
        <taxon>Siphonaptera</taxon>
        <taxon>Pulicidae</taxon>
        <taxon>Xenopsyllinae</taxon>
        <taxon>Xenopsylla</taxon>
    </lineage>
</organism>
<protein>
    <submittedName>
        <fullName evidence="2">Putative product</fullName>
    </submittedName>
</protein>
<name>A0A6M2DZF5_XENCH</name>
<keyword evidence="1" id="KW-0812">Transmembrane</keyword>
<keyword evidence="1" id="KW-1133">Transmembrane helix</keyword>
<dbReference type="EMBL" id="GIIL01008010">
    <property type="protein sequence ID" value="NOV51736.1"/>
    <property type="molecule type" value="Transcribed_RNA"/>
</dbReference>
<accession>A0A6M2DZF5</accession>
<evidence type="ECO:0000313" key="2">
    <source>
        <dbReference type="EMBL" id="NOV51736.1"/>
    </source>
</evidence>